<sequence length="436" mass="47394" precursor="true">MVAPRLQFSMLAALLLTARVLFAQPVVVPLAVPIEGAPFAATLAGLDSQQNLKWKVGNKLRVMPAAELIRWGSWRDVETGPQILLATGGVLRADVLKLEANQLIIGDAADLGGLLWDESSLPIEAVAGILWQPPADTLTRDRLRAKLLQLPPGDDQLLLIGGETLSGTLLEVPLAGRFVDNTRPIALLGEVFQLQTPRAEKPLIVAANKVLAIRLGAATVSQPGARQAFARIGFRDGSLVVAKSIVTRGESTHVQLPGGGQLVANNAFGDGTADWFWQQVSLLQPLSERVEYVSDLQPLGYKHLPFLSGQWQYGTDQNVLGGQLRTRDQVFAKGLGMFPASRLAYALEGKYRRLQGSLAIDAHARLKGSVVLRVLLENDQGVWSAGYESPVIRGEEAPVEFSLDVRQAQRMALLVDFAERGDECDYANWLDLRLIK</sequence>
<evidence type="ECO:0000259" key="2">
    <source>
        <dbReference type="SMART" id="SM00776"/>
    </source>
</evidence>
<accession>A0A517YNX1</accession>
<dbReference type="Gene3D" id="2.60.120.1060">
    <property type="entry name" value="NPCBM/NEW2 domain"/>
    <property type="match status" value="1"/>
</dbReference>
<evidence type="ECO:0000313" key="4">
    <source>
        <dbReference type="Proteomes" id="UP000315017"/>
    </source>
</evidence>
<keyword evidence="4" id="KW-1185">Reference proteome</keyword>
<dbReference type="InterPro" id="IPR038637">
    <property type="entry name" value="NPCBM_sf"/>
</dbReference>
<evidence type="ECO:0000256" key="1">
    <source>
        <dbReference type="SAM" id="SignalP"/>
    </source>
</evidence>
<dbReference type="EMBL" id="CP036274">
    <property type="protein sequence ID" value="QDU31899.1"/>
    <property type="molecule type" value="Genomic_DNA"/>
</dbReference>
<dbReference type="Proteomes" id="UP000315017">
    <property type="component" value="Chromosome"/>
</dbReference>
<dbReference type="InterPro" id="IPR013222">
    <property type="entry name" value="Glyco_hyd_98_carb-bd"/>
</dbReference>
<reference evidence="3 4" key="1">
    <citation type="submission" date="2019-02" db="EMBL/GenBank/DDBJ databases">
        <title>Deep-cultivation of Planctomycetes and their phenomic and genomic characterization uncovers novel biology.</title>
        <authorList>
            <person name="Wiegand S."/>
            <person name="Jogler M."/>
            <person name="Boedeker C."/>
            <person name="Pinto D."/>
            <person name="Vollmers J."/>
            <person name="Rivas-Marin E."/>
            <person name="Kohn T."/>
            <person name="Peeters S.H."/>
            <person name="Heuer A."/>
            <person name="Rast P."/>
            <person name="Oberbeckmann S."/>
            <person name="Bunk B."/>
            <person name="Jeske O."/>
            <person name="Meyerdierks A."/>
            <person name="Storesund J.E."/>
            <person name="Kallscheuer N."/>
            <person name="Luecker S."/>
            <person name="Lage O.M."/>
            <person name="Pohl T."/>
            <person name="Merkel B.J."/>
            <person name="Hornburger P."/>
            <person name="Mueller R.-W."/>
            <person name="Bruemmer F."/>
            <person name="Labrenz M."/>
            <person name="Spormann A.M."/>
            <person name="Op den Camp H."/>
            <person name="Overmann J."/>
            <person name="Amann R."/>
            <person name="Jetten M.S.M."/>
            <person name="Mascher T."/>
            <person name="Medema M.H."/>
            <person name="Devos D.P."/>
            <person name="Kaster A.-K."/>
            <person name="Ovreas L."/>
            <person name="Rohde M."/>
            <person name="Galperin M.Y."/>
            <person name="Jogler C."/>
        </authorList>
    </citation>
    <scope>NUCLEOTIDE SEQUENCE [LARGE SCALE GENOMIC DNA]</scope>
    <source>
        <strain evidence="3 4">ETA_A8</strain>
    </source>
</reference>
<dbReference type="SUPFAM" id="SSF49785">
    <property type="entry name" value="Galactose-binding domain-like"/>
    <property type="match status" value="1"/>
</dbReference>
<dbReference type="OrthoDB" id="272011at2"/>
<name>A0A517YNX1_9BACT</name>
<gene>
    <name evidence="3" type="ORF">ETAA8_70610</name>
</gene>
<evidence type="ECO:0000313" key="3">
    <source>
        <dbReference type="EMBL" id="QDU31899.1"/>
    </source>
</evidence>
<proteinExistence type="predicted"/>
<dbReference type="InterPro" id="IPR008979">
    <property type="entry name" value="Galactose-bd-like_sf"/>
</dbReference>
<dbReference type="SMART" id="SM00776">
    <property type="entry name" value="NPCBM"/>
    <property type="match status" value="1"/>
</dbReference>
<feature type="domain" description="Glycosyl hydrolase family 98 putative carbohydrate-binding module" evidence="2">
    <location>
        <begin position="287"/>
        <end position="436"/>
    </location>
</feature>
<dbReference type="KEGG" id="aagg:ETAA8_70610"/>
<dbReference type="Pfam" id="PF08305">
    <property type="entry name" value="NPCBM"/>
    <property type="match status" value="1"/>
</dbReference>
<keyword evidence="1" id="KW-0732">Signal</keyword>
<feature type="chain" id="PRO_5022063278" evidence="1">
    <location>
        <begin position="24"/>
        <end position="436"/>
    </location>
</feature>
<protein>
    <submittedName>
        <fullName evidence="3">NPCBM/NEW2 domain protein</fullName>
    </submittedName>
</protein>
<dbReference type="AlphaFoldDB" id="A0A517YNX1"/>
<organism evidence="3 4">
    <name type="scientific">Anatilimnocola aggregata</name>
    <dbReference type="NCBI Taxonomy" id="2528021"/>
    <lineage>
        <taxon>Bacteria</taxon>
        <taxon>Pseudomonadati</taxon>
        <taxon>Planctomycetota</taxon>
        <taxon>Planctomycetia</taxon>
        <taxon>Pirellulales</taxon>
        <taxon>Pirellulaceae</taxon>
        <taxon>Anatilimnocola</taxon>
    </lineage>
</organism>
<feature type="signal peptide" evidence="1">
    <location>
        <begin position="1"/>
        <end position="23"/>
    </location>
</feature>